<keyword evidence="4" id="KW-0446">Lipid-binding</keyword>
<keyword evidence="6" id="KW-1133">Transmembrane helix</keyword>
<keyword evidence="3" id="KW-0445">Lipid transport</keyword>
<dbReference type="InterPro" id="IPR016039">
    <property type="entry name" value="Thiolase-like"/>
</dbReference>
<sequence>MTVSLQTNSSPMKHWGYVILVSCLKALYCKEIFIRKGRNGVSGKGGTIVDRGDNTYGGKWVINPSGGLISKGHPIGATGVAQVVELSNQLRGKCGKRQVPNCKVALQHNIGLWFIFTNNDLLRIAAGKLRPDQVQLACSIREELKQKSSFQAYMQGRMKMKGNLGKSAKLKFLFDPEMLKAKF</sequence>
<dbReference type="Proteomes" id="UP000035642">
    <property type="component" value="Unassembled WGS sequence"/>
</dbReference>
<reference evidence="8" key="1">
    <citation type="submission" date="2012-09" db="EMBL/GenBank/DDBJ databases">
        <authorList>
            <person name="Martin A.A."/>
        </authorList>
    </citation>
    <scope>NUCLEOTIDE SEQUENCE</scope>
</reference>
<dbReference type="SUPFAM" id="SSF53901">
    <property type="entry name" value="Thiolase-like"/>
    <property type="match status" value="1"/>
</dbReference>
<dbReference type="PROSITE" id="PS00737">
    <property type="entry name" value="THIOLASE_2"/>
    <property type="match status" value="1"/>
</dbReference>
<feature type="domain" description="Thiolase C-terminal" evidence="7">
    <location>
        <begin position="42"/>
        <end position="114"/>
    </location>
</feature>
<feature type="transmembrane region" description="Helical" evidence="6">
    <location>
        <begin position="12"/>
        <end position="28"/>
    </location>
</feature>
<dbReference type="GO" id="GO:0008289">
    <property type="term" value="F:lipid binding"/>
    <property type="evidence" value="ECO:0007669"/>
    <property type="project" value="UniProtKB-KW"/>
</dbReference>
<dbReference type="Gene3D" id="3.40.47.10">
    <property type="match status" value="1"/>
</dbReference>
<dbReference type="GO" id="GO:0006869">
    <property type="term" value="P:lipid transport"/>
    <property type="evidence" value="ECO:0007669"/>
    <property type="project" value="UniProtKB-KW"/>
</dbReference>
<dbReference type="WBParaSite" id="ACAC_0001141501-mRNA-1">
    <property type="protein sequence ID" value="ACAC_0001141501-mRNA-1"/>
    <property type="gene ID" value="ACAC_0001141501"/>
</dbReference>
<dbReference type="InterPro" id="IPR055140">
    <property type="entry name" value="Thiolase_C_2"/>
</dbReference>
<evidence type="ECO:0000313" key="8">
    <source>
        <dbReference type="Proteomes" id="UP000035642"/>
    </source>
</evidence>
<organism evidence="8 9">
    <name type="scientific">Angiostrongylus cantonensis</name>
    <name type="common">Rat lungworm</name>
    <dbReference type="NCBI Taxonomy" id="6313"/>
    <lineage>
        <taxon>Eukaryota</taxon>
        <taxon>Metazoa</taxon>
        <taxon>Ecdysozoa</taxon>
        <taxon>Nematoda</taxon>
        <taxon>Chromadorea</taxon>
        <taxon>Rhabditida</taxon>
        <taxon>Rhabditina</taxon>
        <taxon>Rhabditomorpha</taxon>
        <taxon>Strongyloidea</taxon>
        <taxon>Metastrongylidae</taxon>
        <taxon>Angiostrongylus</taxon>
    </lineage>
</organism>
<keyword evidence="6" id="KW-0472">Membrane</keyword>
<dbReference type="PANTHER" id="PTHR42870">
    <property type="entry name" value="ACETYL-COA C-ACETYLTRANSFERASE"/>
    <property type="match status" value="1"/>
</dbReference>
<dbReference type="Pfam" id="PF22691">
    <property type="entry name" value="Thiolase_C_1"/>
    <property type="match status" value="1"/>
</dbReference>
<keyword evidence="6" id="KW-0812">Transmembrane</keyword>
<protein>
    <recommendedName>
        <fullName evidence="1">propanoyl-CoA C-acyltransferase</fullName>
        <ecNumber evidence="1">2.3.1.176</ecNumber>
    </recommendedName>
    <alternativeName>
        <fullName evidence="5">Propanoyl-CoA C-acyltransferase</fullName>
    </alternativeName>
</protein>
<dbReference type="EC" id="2.3.1.176" evidence="1"/>
<evidence type="ECO:0000256" key="5">
    <source>
        <dbReference type="ARBA" id="ARBA00032316"/>
    </source>
</evidence>
<dbReference type="GO" id="GO:0016747">
    <property type="term" value="F:acyltransferase activity, transferring groups other than amino-acyl groups"/>
    <property type="evidence" value="ECO:0007669"/>
    <property type="project" value="InterPro"/>
</dbReference>
<keyword evidence="8" id="KW-1185">Reference proteome</keyword>
<proteinExistence type="predicted"/>
<reference evidence="9" key="2">
    <citation type="submission" date="2017-02" db="UniProtKB">
        <authorList>
            <consortium name="WormBaseParasite"/>
        </authorList>
    </citation>
    <scope>IDENTIFICATION</scope>
</reference>
<keyword evidence="2" id="KW-0813">Transport</keyword>
<evidence type="ECO:0000256" key="1">
    <source>
        <dbReference type="ARBA" id="ARBA00012352"/>
    </source>
</evidence>
<evidence type="ECO:0000256" key="3">
    <source>
        <dbReference type="ARBA" id="ARBA00023055"/>
    </source>
</evidence>
<evidence type="ECO:0000256" key="4">
    <source>
        <dbReference type="ARBA" id="ARBA00023121"/>
    </source>
</evidence>
<evidence type="ECO:0000256" key="2">
    <source>
        <dbReference type="ARBA" id="ARBA00022448"/>
    </source>
</evidence>
<dbReference type="PANTHER" id="PTHR42870:SF1">
    <property type="entry name" value="NON-SPECIFIC LIPID-TRANSFER PROTEIN-LIKE 2"/>
    <property type="match status" value="1"/>
</dbReference>
<name>A0A0K0DJ66_ANGCA</name>
<evidence type="ECO:0000256" key="6">
    <source>
        <dbReference type="SAM" id="Phobius"/>
    </source>
</evidence>
<accession>A0A0K0DJ66</accession>
<evidence type="ECO:0000313" key="9">
    <source>
        <dbReference type="WBParaSite" id="ACAC_0001141501-mRNA-1"/>
    </source>
</evidence>
<dbReference type="InterPro" id="IPR020613">
    <property type="entry name" value="Thiolase_CS"/>
</dbReference>
<dbReference type="AlphaFoldDB" id="A0A0K0DJ66"/>
<dbReference type="STRING" id="6313.A0A0K0DJ66"/>
<evidence type="ECO:0000259" key="7">
    <source>
        <dbReference type="Pfam" id="PF22691"/>
    </source>
</evidence>